<evidence type="ECO:0000313" key="2">
    <source>
        <dbReference type="EMBL" id="APH04984.1"/>
    </source>
</evidence>
<dbReference type="STRING" id="1547283.A9C19_09610"/>
<dbReference type="Proteomes" id="UP000181936">
    <property type="component" value="Chromosome"/>
</dbReference>
<dbReference type="OrthoDB" id="2184229at2"/>
<keyword evidence="3" id="KW-1185">Reference proteome</keyword>
<proteinExistence type="predicted"/>
<dbReference type="InterPro" id="IPR037523">
    <property type="entry name" value="VOC_core"/>
</dbReference>
<dbReference type="Pfam" id="PF00903">
    <property type="entry name" value="Glyoxalase"/>
    <property type="match status" value="1"/>
</dbReference>
<dbReference type="AlphaFoldDB" id="A0A1L3MRV0"/>
<gene>
    <name evidence="2" type="ORF">A9C19_09610</name>
</gene>
<evidence type="ECO:0000313" key="3">
    <source>
        <dbReference type="Proteomes" id="UP000181936"/>
    </source>
</evidence>
<dbReference type="InterPro" id="IPR029068">
    <property type="entry name" value="Glyas_Bleomycin-R_OHBP_Dase"/>
</dbReference>
<name>A0A1L3MRV0_9BACI</name>
<organism evidence="2 3">
    <name type="scientific">Bacillus weihaiensis</name>
    <dbReference type="NCBI Taxonomy" id="1547283"/>
    <lineage>
        <taxon>Bacteria</taxon>
        <taxon>Bacillati</taxon>
        <taxon>Bacillota</taxon>
        <taxon>Bacilli</taxon>
        <taxon>Bacillales</taxon>
        <taxon>Bacillaceae</taxon>
        <taxon>Bacillus</taxon>
    </lineage>
</organism>
<reference evidence="2 3" key="1">
    <citation type="journal article" date="2016" name="Sci. Rep.">
        <title>Complete genome sequence and transcriptomic analysis of a novel marine strain Bacillus weihaiensis reveals the mechanism of brown algae degradation.</title>
        <authorList>
            <person name="Zhu Y."/>
            <person name="Chen P."/>
            <person name="Bao Y."/>
            <person name="Men Y."/>
            <person name="Zeng Y."/>
            <person name="Yang J."/>
            <person name="Sun J."/>
            <person name="Sun Y."/>
        </authorList>
    </citation>
    <scope>NUCLEOTIDE SEQUENCE [LARGE SCALE GENOMIC DNA]</scope>
    <source>
        <strain evidence="2 3">Alg07</strain>
    </source>
</reference>
<protein>
    <recommendedName>
        <fullName evidence="1">VOC domain-containing protein</fullName>
    </recommendedName>
</protein>
<dbReference type="PROSITE" id="PS51819">
    <property type="entry name" value="VOC"/>
    <property type="match status" value="1"/>
</dbReference>
<dbReference type="KEGG" id="bwh:A9C19_09610"/>
<evidence type="ECO:0000259" key="1">
    <source>
        <dbReference type="PROSITE" id="PS51819"/>
    </source>
</evidence>
<dbReference type="InterPro" id="IPR004360">
    <property type="entry name" value="Glyas_Fos-R_dOase_dom"/>
</dbReference>
<accession>A0A1L3MRV0</accession>
<dbReference type="SUPFAM" id="SSF54593">
    <property type="entry name" value="Glyoxalase/Bleomycin resistance protein/Dihydroxybiphenyl dioxygenase"/>
    <property type="match status" value="1"/>
</dbReference>
<dbReference type="Gene3D" id="3.10.180.10">
    <property type="entry name" value="2,3-Dihydroxybiphenyl 1,2-Dioxygenase, domain 1"/>
    <property type="match status" value="1"/>
</dbReference>
<sequence>MFERIDTICITVSNLKLSSDWYHNVLGFTVSFSGEGYQILHVGKGSVPLTIEEGDTSRHTNHSYPIFFTTNIRDAYQTISEKGIKVSELQNDGKNIYFEFYDLDNNKLQVCYYE</sequence>
<dbReference type="RefSeq" id="WP_072579777.1">
    <property type="nucleotide sequence ID" value="NZ_CP016020.1"/>
</dbReference>
<dbReference type="EMBL" id="CP016020">
    <property type="protein sequence ID" value="APH04984.1"/>
    <property type="molecule type" value="Genomic_DNA"/>
</dbReference>
<feature type="domain" description="VOC" evidence="1">
    <location>
        <begin position="4"/>
        <end position="113"/>
    </location>
</feature>